<proteinExistence type="predicted"/>
<protein>
    <submittedName>
        <fullName evidence="1">AlNc14C105G6176 protein</fullName>
    </submittedName>
</protein>
<dbReference type="AlphaFoldDB" id="F0WHX0"/>
<dbReference type="HOGENOM" id="CLU_1879245_0_0_1"/>
<accession>F0WHX0</accession>
<reference evidence="1" key="1">
    <citation type="journal article" date="2011" name="PLoS Biol.">
        <title>Gene gain and loss during evolution of obligate parasitism in the white rust pathogen of Arabidopsis thaliana.</title>
        <authorList>
            <person name="Kemen E."/>
            <person name="Gardiner A."/>
            <person name="Schultz-Larsen T."/>
            <person name="Kemen A.C."/>
            <person name="Balmuth A.L."/>
            <person name="Robert-Seilaniantz A."/>
            <person name="Bailey K."/>
            <person name="Holub E."/>
            <person name="Studholme D.J."/>
            <person name="Maclean D."/>
            <person name="Jones J.D."/>
        </authorList>
    </citation>
    <scope>NUCLEOTIDE SEQUENCE</scope>
</reference>
<sequence>MLRWEEFGVPIRAIRLTTDTESGQSNSIMLWRFYIHNWIDVCGVMVLRKYRVKKNLAISNIENVLDDGSTIVQLKPPLVNLQPAGDYLAPNISQLFRRRFAQSSSMMERTCFVRRQDNSRFVSSNLKLEIFGQFTL</sequence>
<evidence type="ECO:0000313" key="1">
    <source>
        <dbReference type="EMBL" id="CCA20846.1"/>
    </source>
</evidence>
<name>F0WHX0_9STRA</name>
<dbReference type="EMBL" id="FR824150">
    <property type="protein sequence ID" value="CCA20846.1"/>
    <property type="molecule type" value="Genomic_DNA"/>
</dbReference>
<organism evidence="1">
    <name type="scientific">Albugo laibachii Nc14</name>
    <dbReference type="NCBI Taxonomy" id="890382"/>
    <lineage>
        <taxon>Eukaryota</taxon>
        <taxon>Sar</taxon>
        <taxon>Stramenopiles</taxon>
        <taxon>Oomycota</taxon>
        <taxon>Peronosporomycetes</taxon>
        <taxon>Albuginales</taxon>
        <taxon>Albuginaceae</taxon>
        <taxon>Albugo</taxon>
    </lineage>
</organism>
<gene>
    <name evidence="1" type="primary">AlNc14C105G6176</name>
    <name evidence="1" type="ORF">ALNC14_069890</name>
</gene>
<reference evidence="1" key="2">
    <citation type="submission" date="2011-02" db="EMBL/GenBank/DDBJ databases">
        <authorList>
            <person name="MacLean D."/>
        </authorList>
    </citation>
    <scope>NUCLEOTIDE SEQUENCE</scope>
</reference>